<organism evidence="1 2">
    <name type="scientific">Marchantia polymorpha subsp. ruderalis</name>
    <dbReference type="NCBI Taxonomy" id="1480154"/>
    <lineage>
        <taxon>Eukaryota</taxon>
        <taxon>Viridiplantae</taxon>
        <taxon>Streptophyta</taxon>
        <taxon>Embryophyta</taxon>
        <taxon>Marchantiophyta</taxon>
        <taxon>Marchantiopsida</taxon>
        <taxon>Marchantiidae</taxon>
        <taxon>Marchantiales</taxon>
        <taxon>Marchantiaceae</taxon>
        <taxon>Marchantia</taxon>
    </lineage>
</organism>
<comment type="caution">
    <text evidence="1">The sequence shown here is derived from an EMBL/GenBank/DDBJ whole genome shotgun (WGS) entry which is preliminary data.</text>
</comment>
<dbReference type="EMBL" id="LVLJ01004131">
    <property type="protein sequence ID" value="OAE18111.1"/>
    <property type="molecule type" value="Genomic_DNA"/>
</dbReference>
<keyword evidence="2" id="KW-1185">Reference proteome</keyword>
<evidence type="ECO:0000313" key="1">
    <source>
        <dbReference type="EMBL" id="OAE18111.1"/>
    </source>
</evidence>
<proteinExistence type="predicted"/>
<sequence>MLHEAVVVEVPVQVYASQRVLLQPQRALWQLGFSSWSRGLLLWRVLRRTLPHFMRHSSMRPAPPSDPIGRTETSTSCVVDTVTPSSAVMRMAKSYDVLVDGAVLDPMGFWMDYLTETAAYRPGWQFDDGRMSELLVRFMSRARPLGSSFEVLASVASFSGVLTWPDDLLEGNMSTDDTRVHKDVEEIMSFAMAVSSSSDVPLWSSCHTLQHEADRLVKKA</sequence>
<dbReference type="Proteomes" id="UP000077202">
    <property type="component" value="Unassembled WGS sequence"/>
</dbReference>
<name>A0A176VCT7_MARPO</name>
<dbReference type="AlphaFoldDB" id="A0A176VCT7"/>
<accession>A0A176VCT7</accession>
<evidence type="ECO:0000313" key="2">
    <source>
        <dbReference type="Proteomes" id="UP000077202"/>
    </source>
</evidence>
<protein>
    <submittedName>
        <fullName evidence="1">Uncharacterized protein</fullName>
    </submittedName>
</protein>
<reference evidence="1" key="1">
    <citation type="submission" date="2016-03" db="EMBL/GenBank/DDBJ databases">
        <title>Mechanisms controlling the formation of the plant cell surface in tip-growing cells are functionally conserved among land plants.</title>
        <authorList>
            <person name="Honkanen S."/>
            <person name="Jones V.A."/>
            <person name="Morieri G."/>
            <person name="Champion C."/>
            <person name="Hetherington A.J."/>
            <person name="Kelly S."/>
            <person name="Saint-Marcoux D."/>
            <person name="Proust H."/>
            <person name="Prescott H."/>
            <person name="Dolan L."/>
        </authorList>
    </citation>
    <scope>NUCLEOTIDE SEQUENCE [LARGE SCALE GENOMIC DNA]</scope>
    <source>
        <tissue evidence="1">Whole gametophyte</tissue>
    </source>
</reference>
<gene>
    <name evidence="1" type="ORF">AXG93_3352s1070</name>
</gene>